<comment type="subcellular location">
    <subcellularLocation>
        <location evidence="1">Membrane</location>
        <topology evidence="1">Multi-pass membrane protein</topology>
    </subcellularLocation>
</comment>
<dbReference type="GO" id="GO:0022857">
    <property type="term" value="F:transmembrane transporter activity"/>
    <property type="evidence" value="ECO:0007669"/>
    <property type="project" value="InterPro"/>
</dbReference>
<reference evidence="9 10" key="1">
    <citation type="submission" date="2015-03" db="EMBL/GenBank/DDBJ databases">
        <authorList>
            <person name="Radwan O."/>
            <person name="Al-Naeli F.A."/>
            <person name="Rendon G.A."/>
            <person name="Fields C."/>
        </authorList>
    </citation>
    <scope>NUCLEOTIDE SEQUENCE [LARGE SCALE GENOMIC DNA]</scope>
    <source>
        <strain evidence="9">CR-DP1</strain>
    </source>
</reference>
<keyword evidence="10" id="KW-1185">Reference proteome</keyword>
<feature type="transmembrane region" description="Helical" evidence="7">
    <location>
        <begin position="372"/>
        <end position="393"/>
    </location>
</feature>
<dbReference type="PROSITE" id="PS50850">
    <property type="entry name" value="MFS"/>
    <property type="match status" value="1"/>
</dbReference>
<dbReference type="InterPro" id="IPR011701">
    <property type="entry name" value="MFS"/>
</dbReference>
<dbReference type="GO" id="GO:0016020">
    <property type="term" value="C:membrane"/>
    <property type="evidence" value="ECO:0007669"/>
    <property type="project" value="UniProtKB-SubCell"/>
</dbReference>
<evidence type="ECO:0000256" key="6">
    <source>
        <dbReference type="SAM" id="MobiDB-lite"/>
    </source>
</evidence>
<feature type="domain" description="Major facilitator superfamily (MFS) profile" evidence="8">
    <location>
        <begin position="83"/>
        <end position="526"/>
    </location>
</feature>
<evidence type="ECO:0000256" key="7">
    <source>
        <dbReference type="SAM" id="Phobius"/>
    </source>
</evidence>
<dbReference type="InterPro" id="IPR001958">
    <property type="entry name" value="Tet-R_TetA/multi-R_MdtG-like"/>
</dbReference>
<dbReference type="Gene3D" id="1.20.1250.20">
    <property type="entry name" value="MFS general substrate transporter like domains"/>
    <property type="match status" value="1"/>
</dbReference>
<feature type="transmembrane region" description="Helical" evidence="7">
    <location>
        <begin position="501"/>
        <end position="521"/>
    </location>
</feature>
<feature type="transmembrane region" description="Helical" evidence="7">
    <location>
        <begin position="177"/>
        <end position="199"/>
    </location>
</feature>
<dbReference type="CDD" id="cd17330">
    <property type="entry name" value="MFS_SLC46_TetA_like"/>
    <property type="match status" value="1"/>
</dbReference>
<feature type="transmembrane region" description="Helical" evidence="7">
    <location>
        <begin position="405"/>
        <end position="426"/>
    </location>
</feature>
<accession>A0A0F4Z7H0</accession>
<keyword evidence="5 7" id="KW-0472">Membrane</keyword>
<dbReference type="Proteomes" id="UP000033483">
    <property type="component" value="Unassembled WGS sequence"/>
</dbReference>
<gene>
    <name evidence="9" type="ORF">TD95_004248</name>
</gene>
<comment type="caution">
    <text evidence="9">The sequence shown here is derived from an EMBL/GenBank/DDBJ whole genome shotgun (WGS) entry which is preliminary data.</text>
</comment>
<dbReference type="Pfam" id="PF07690">
    <property type="entry name" value="MFS_1"/>
    <property type="match status" value="1"/>
</dbReference>
<organism evidence="9 10">
    <name type="scientific">Thielaviopsis punctulata</name>
    <dbReference type="NCBI Taxonomy" id="72032"/>
    <lineage>
        <taxon>Eukaryota</taxon>
        <taxon>Fungi</taxon>
        <taxon>Dikarya</taxon>
        <taxon>Ascomycota</taxon>
        <taxon>Pezizomycotina</taxon>
        <taxon>Sordariomycetes</taxon>
        <taxon>Hypocreomycetidae</taxon>
        <taxon>Microascales</taxon>
        <taxon>Ceratocystidaceae</taxon>
        <taxon>Thielaviopsis</taxon>
    </lineage>
</organism>
<evidence type="ECO:0000256" key="2">
    <source>
        <dbReference type="ARBA" id="ARBA00022448"/>
    </source>
</evidence>
<feature type="compositionally biased region" description="Basic and acidic residues" evidence="6">
    <location>
        <begin position="1"/>
        <end position="15"/>
    </location>
</feature>
<feature type="region of interest" description="Disordered" evidence="6">
    <location>
        <begin position="1"/>
        <end position="76"/>
    </location>
</feature>
<feature type="compositionally biased region" description="Low complexity" evidence="6">
    <location>
        <begin position="30"/>
        <end position="44"/>
    </location>
</feature>
<feature type="transmembrane region" description="Helical" evidence="7">
    <location>
        <begin position="247"/>
        <end position="266"/>
    </location>
</feature>
<dbReference type="AlphaFoldDB" id="A0A0F4Z7H0"/>
<dbReference type="OrthoDB" id="10262656at2759"/>
<keyword evidence="3 7" id="KW-0812">Transmembrane</keyword>
<dbReference type="PANTHER" id="PTHR23504:SF39">
    <property type="entry name" value="TRANSPORTER, PUTATIVE (AFU_ORTHOLOGUE AFUA_6G03860)-RELATED"/>
    <property type="match status" value="1"/>
</dbReference>
<feature type="transmembrane region" description="Helical" evidence="7">
    <location>
        <begin position="122"/>
        <end position="142"/>
    </location>
</feature>
<dbReference type="PANTHER" id="PTHR23504">
    <property type="entry name" value="MAJOR FACILITATOR SUPERFAMILY DOMAIN-CONTAINING PROTEIN 10"/>
    <property type="match status" value="1"/>
</dbReference>
<dbReference type="EMBL" id="LAEV01002147">
    <property type="protein sequence ID" value="KKA26504.1"/>
    <property type="molecule type" value="Genomic_DNA"/>
</dbReference>
<dbReference type="InterPro" id="IPR036259">
    <property type="entry name" value="MFS_trans_sf"/>
</dbReference>
<evidence type="ECO:0000313" key="9">
    <source>
        <dbReference type="EMBL" id="KKA26504.1"/>
    </source>
</evidence>
<evidence type="ECO:0000256" key="4">
    <source>
        <dbReference type="ARBA" id="ARBA00022989"/>
    </source>
</evidence>
<dbReference type="SUPFAM" id="SSF103473">
    <property type="entry name" value="MFS general substrate transporter"/>
    <property type="match status" value="1"/>
</dbReference>
<proteinExistence type="predicted"/>
<keyword evidence="2" id="KW-0813">Transport</keyword>
<evidence type="ECO:0000259" key="8">
    <source>
        <dbReference type="PROSITE" id="PS50850"/>
    </source>
</evidence>
<dbReference type="PRINTS" id="PR01035">
    <property type="entry name" value="TCRTETA"/>
</dbReference>
<protein>
    <recommendedName>
        <fullName evidence="8">Major facilitator superfamily (MFS) profile domain-containing protein</fullName>
    </recommendedName>
</protein>
<dbReference type="InterPro" id="IPR020846">
    <property type="entry name" value="MFS_dom"/>
</dbReference>
<feature type="compositionally biased region" description="Low complexity" evidence="6">
    <location>
        <begin position="60"/>
        <end position="74"/>
    </location>
</feature>
<feature type="transmembrane region" description="Helical" evidence="7">
    <location>
        <begin position="154"/>
        <end position="171"/>
    </location>
</feature>
<feature type="transmembrane region" description="Helical" evidence="7">
    <location>
        <begin position="335"/>
        <end position="360"/>
    </location>
</feature>
<evidence type="ECO:0000256" key="3">
    <source>
        <dbReference type="ARBA" id="ARBA00022692"/>
    </source>
</evidence>
<sequence>MPGHERRPLLRRESTTPRYHSLPVAPPSARPSSARSSFSSLQAPRLLFKRTFSRDRHPPSDSTTTTNTSSSSSSRASPLPYAQLAILALLSLSEQTALNSMGPYLPLMMASFPDVPPDQVSLYIGLLASAFALAQLSSNFLWGFLSDCIGRKPVLMLGSFFLALSCIGFGFSRSFQHAVACQIAMGLLNGNAAIFPTVLGDLTDRSNQSAAFTWLPLVYSIGSVTGPAMGGLFVGKLSTTHPYAAPNIVSAVLLAITIVAMALGFSEPETNQDKRKSSLWECLPDSLQRILKHWWHDSEEAQRPRIYVRDSLSGSVSLFHDSANDPNPFFQRTTVLLLASYFVFQLCNVAFGTLYPVFAASGTPAGRDLDPATIGLLMSLAGVVTMAFQAFLFQSIKAQYGNIGTYRLALAGMVASLGLMPFVGYLDKDVPEMAWRNVLTYGEIGAVLLMRNINNSCPDGHNLGALNGLAQSLSAAGRSLGPVVAGSVFSLAVSHTQHGAVIAWCLFATVAVAGWLGTLVIHCPELESEDYIESHQESPADSPTTEA</sequence>
<name>A0A0F4Z7H0_9PEZI</name>
<evidence type="ECO:0000256" key="1">
    <source>
        <dbReference type="ARBA" id="ARBA00004141"/>
    </source>
</evidence>
<evidence type="ECO:0000313" key="10">
    <source>
        <dbReference type="Proteomes" id="UP000033483"/>
    </source>
</evidence>
<keyword evidence="4 7" id="KW-1133">Transmembrane helix</keyword>
<feature type="transmembrane region" description="Helical" evidence="7">
    <location>
        <begin position="211"/>
        <end position="235"/>
    </location>
</feature>
<evidence type="ECO:0000256" key="5">
    <source>
        <dbReference type="ARBA" id="ARBA00023136"/>
    </source>
</evidence>